<dbReference type="Proteomes" id="UP000037247">
    <property type="component" value="Unassembled WGS sequence"/>
</dbReference>
<keyword evidence="2" id="KW-1185">Reference proteome</keyword>
<name>A0ABR5IFP5_9ACTN</name>
<dbReference type="EMBL" id="LDTZ01000014">
    <property type="protein sequence ID" value="KNA92408.1"/>
    <property type="molecule type" value="Genomic_DNA"/>
</dbReference>
<gene>
    <name evidence="1" type="ORF">ABW18_03445</name>
</gene>
<dbReference type="PANTHER" id="PTHR34853:SF1">
    <property type="entry name" value="LIPASE 5"/>
    <property type="match status" value="1"/>
</dbReference>
<comment type="caution">
    <text evidence="1">The sequence shown here is derived from an EMBL/GenBank/DDBJ whole genome shotgun (WGS) entry which is preliminary data.</text>
</comment>
<evidence type="ECO:0000313" key="1">
    <source>
        <dbReference type="EMBL" id="KNA92408.1"/>
    </source>
</evidence>
<organism evidence="1 2">
    <name type="scientific">Gordonia jacobaea</name>
    <dbReference type="NCBI Taxonomy" id="122202"/>
    <lineage>
        <taxon>Bacteria</taxon>
        <taxon>Bacillati</taxon>
        <taxon>Actinomycetota</taxon>
        <taxon>Actinomycetes</taxon>
        <taxon>Mycobacteriales</taxon>
        <taxon>Gordoniaceae</taxon>
        <taxon>Gordonia</taxon>
    </lineage>
</organism>
<accession>A0ABR5IFP5</accession>
<dbReference type="Pfam" id="PF03583">
    <property type="entry name" value="LIP"/>
    <property type="match status" value="1"/>
</dbReference>
<dbReference type="PANTHER" id="PTHR34853">
    <property type="match status" value="1"/>
</dbReference>
<dbReference type="Gene3D" id="3.40.50.1820">
    <property type="entry name" value="alpha/beta hydrolase"/>
    <property type="match status" value="1"/>
</dbReference>
<dbReference type="InterPro" id="IPR029058">
    <property type="entry name" value="AB_hydrolase_fold"/>
</dbReference>
<dbReference type="InterPro" id="IPR005152">
    <property type="entry name" value="Lipase_secreted"/>
</dbReference>
<evidence type="ECO:0000313" key="2">
    <source>
        <dbReference type="Proteomes" id="UP000037247"/>
    </source>
</evidence>
<dbReference type="SUPFAM" id="SSF53474">
    <property type="entry name" value="alpha/beta-Hydrolases"/>
    <property type="match status" value="1"/>
</dbReference>
<proteinExistence type="predicted"/>
<protein>
    <submittedName>
        <fullName evidence="1">Lipase</fullName>
    </submittedName>
</protein>
<sequence>MMGIPQQVPDTIDRVVPAPPFPHLSTIPLRAQSPGLSWRTQELHEATLPTPTGDPMFDRWPSNLGSLQPGTVIATRDVTASAAPVVTVPIASATLIKFRSTDAVGKPSFGTTTLITPTASAPVRGPRPIVVNNLPIDSLGTACNPGYTLAHGFSIASGVTDLLPPTTQLALAHGYGVLIPDHQGPRMAYAEPVVAGHIVLDSIRAASNLKPKMFGQSAIAMSGYSGGSIATAGAAKLLAGYAPELAPRVVGAALGGVPADFRMLVGSMNANLATGLFHAATFGIARERPEILTMANNPAQWIASSPLKNVCVIPEALAGATFMPMQLMANVGDPFHSPIAEHIYRVTKMSDTRSAVPLYIYNGAQEWWIPAAGARNLFLEQCRLGANAQYRDVVGEHVTAAVIGFPDAMSWLDARLRGSPARSGCPHR</sequence>
<dbReference type="Gene3D" id="1.10.260.130">
    <property type="match status" value="1"/>
</dbReference>
<reference evidence="1 2" key="1">
    <citation type="submission" date="2015-05" db="EMBL/GenBank/DDBJ databases">
        <title>Draft genome sequence of the bacterium Gordonia jacobaea a new member of the Gordonia genus.</title>
        <authorList>
            <person name="Jimenez-Galisteo G."/>
            <person name="Dominguez A."/>
            <person name="Munoz E."/>
            <person name="Vinas M."/>
        </authorList>
    </citation>
    <scope>NUCLEOTIDE SEQUENCE [LARGE SCALE GENOMIC DNA]</scope>
    <source>
        <strain evidence="2">mv1</strain>
    </source>
</reference>